<dbReference type="SUPFAM" id="SSF56112">
    <property type="entry name" value="Protein kinase-like (PK-like)"/>
    <property type="match status" value="1"/>
</dbReference>
<comment type="caution">
    <text evidence="1">The sequence shown here is derived from an EMBL/GenBank/DDBJ whole genome shotgun (WGS) entry which is preliminary data.</text>
</comment>
<keyword evidence="2" id="KW-1185">Reference proteome</keyword>
<dbReference type="PATRIC" id="fig|1319815.3.peg.625"/>
<dbReference type="AlphaFoldDB" id="U7VD43"/>
<dbReference type="InterPro" id="IPR011009">
    <property type="entry name" value="Kinase-like_dom_sf"/>
</dbReference>
<evidence type="ECO:0008006" key="3">
    <source>
        <dbReference type="Google" id="ProtNLM"/>
    </source>
</evidence>
<evidence type="ECO:0000313" key="1">
    <source>
        <dbReference type="EMBL" id="ERT69426.1"/>
    </source>
</evidence>
<dbReference type="HOGENOM" id="CLU_095287_1_0_0"/>
<dbReference type="RefSeq" id="WP_023050201.1">
    <property type="nucleotide sequence ID" value="NZ_CP173065.2"/>
</dbReference>
<reference evidence="1 2" key="1">
    <citation type="submission" date="2013-08" db="EMBL/GenBank/DDBJ databases">
        <authorList>
            <person name="Weinstock G."/>
            <person name="Sodergren E."/>
            <person name="Wylie T."/>
            <person name="Fulton L."/>
            <person name="Fulton R."/>
            <person name="Fronick C."/>
            <person name="O'Laughlin M."/>
            <person name="Godfrey J."/>
            <person name="Miner T."/>
            <person name="Herter B."/>
            <person name="Appelbaum E."/>
            <person name="Cordes M."/>
            <person name="Lek S."/>
            <person name="Wollam A."/>
            <person name="Pepin K.H."/>
            <person name="Palsikar V.B."/>
            <person name="Mitreva M."/>
            <person name="Wilson R.K."/>
        </authorList>
    </citation>
    <scope>NUCLEOTIDE SEQUENCE [LARGE SCALE GENOMIC DNA]</scope>
    <source>
        <strain evidence="1 2">ATCC BAA-474</strain>
    </source>
</reference>
<name>U7VD43_9FUSO</name>
<evidence type="ECO:0000313" key="2">
    <source>
        <dbReference type="Proteomes" id="UP000017081"/>
    </source>
</evidence>
<sequence>MIKDVLYKEFKIYYKNEENKRLAQIVLDKNYKVIDEYKNTERNYVAKIEIDGQFYVLKSPKAETVIPQRKIQTAFKKGEGLTSFLNIEAAKNMGLDFFIEPLAVMVKRGVFLKESFILMEYIDGKIIRTVEDIDIIMDMVEKIHEKGIYHGDLNTSNFIKTKDGIKIIDTQAKRESFWHFKRAYDILTLKNDLLVMMHNYDVEKKYKVKKDLGYALAYTIKNFKKLPLVEKIRGLKVKLRNKGWKV</sequence>
<dbReference type="EMBL" id="AXZF01000024">
    <property type="protein sequence ID" value="ERT69426.1"/>
    <property type="molecule type" value="Genomic_DNA"/>
</dbReference>
<accession>U7VD43</accession>
<organism evidence="1 2">
    <name type="scientific">Cetobacterium somerae ATCC BAA-474</name>
    <dbReference type="NCBI Taxonomy" id="1319815"/>
    <lineage>
        <taxon>Bacteria</taxon>
        <taxon>Fusobacteriati</taxon>
        <taxon>Fusobacteriota</taxon>
        <taxon>Fusobacteriia</taxon>
        <taxon>Fusobacteriales</taxon>
        <taxon>Fusobacteriaceae</taxon>
        <taxon>Cetobacterium</taxon>
    </lineage>
</organism>
<dbReference type="Proteomes" id="UP000017081">
    <property type="component" value="Unassembled WGS sequence"/>
</dbReference>
<protein>
    <recommendedName>
        <fullName evidence="3">Lipopolysaccharide biosynthesis protein</fullName>
    </recommendedName>
</protein>
<dbReference type="Pfam" id="PF06176">
    <property type="entry name" value="WaaY"/>
    <property type="match status" value="1"/>
</dbReference>
<dbReference type="STRING" id="1319815.HMPREF0202_00655"/>
<dbReference type="eggNOG" id="COG0515">
    <property type="taxonomic scope" value="Bacteria"/>
</dbReference>
<dbReference type="InterPro" id="IPR009330">
    <property type="entry name" value="LipoPS_heptP_kinase"/>
</dbReference>
<gene>
    <name evidence="1" type="ORF">HMPREF0202_00655</name>
</gene>
<proteinExistence type="predicted"/>
<dbReference type="Gene3D" id="1.10.510.10">
    <property type="entry name" value="Transferase(Phosphotransferase) domain 1"/>
    <property type="match status" value="1"/>
</dbReference>